<keyword evidence="2 6" id="KW-0812">Transmembrane</keyword>
<feature type="transmembrane region" description="Helical" evidence="6">
    <location>
        <begin position="64"/>
        <end position="83"/>
    </location>
</feature>
<feature type="transmembrane region" description="Helical" evidence="6">
    <location>
        <begin position="164"/>
        <end position="183"/>
    </location>
</feature>
<gene>
    <name evidence="7" type="ORF">SCLCIDRAFT_405035</name>
</gene>
<protein>
    <recommendedName>
        <fullName evidence="9">Formate/nitrite transporter</fullName>
    </recommendedName>
</protein>
<comment type="similarity">
    <text evidence="5">Belongs to the FNT transporter (TC 1.A.16) family.</text>
</comment>
<feature type="transmembrane region" description="Helical" evidence="6">
    <location>
        <begin position="195"/>
        <end position="215"/>
    </location>
</feature>
<evidence type="ECO:0000256" key="2">
    <source>
        <dbReference type="ARBA" id="ARBA00022692"/>
    </source>
</evidence>
<name>A0A0C3DD27_9AGAM</name>
<evidence type="ECO:0000256" key="1">
    <source>
        <dbReference type="ARBA" id="ARBA00004141"/>
    </source>
</evidence>
<evidence type="ECO:0000256" key="3">
    <source>
        <dbReference type="ARBA" id="ARBA00022989"/>
    </source>
</evidence>
<dbReference type="GO" id="GO:0005886">
    <property type="term" value="C:plasma membrane"/>
    <property type="evidence" value="ECO:0007669"/>
    <property type="project" value="TreeGrafter"/>
</dbReference>
<reference evidence="7 8" key="1">
    <citation type="submission" date="2014-04" db="EMBL/GenBank/DDBJ databases">
        <authorList>
            <consortium name="DOE Joint Genome Institute"/>
            <person name="Kuo A."/>
            <person name="Kohler A."/>
            <person name="Nagy L.G."/>
            <person name="Floudas D."/>
            <person name="Copeland A."/>
            <person name="Barry K.W."/>
            <person name="Cichocki N."/>
            <person name="Veneault-Fourrey C."/>
            <person name="LaButti K."/>
            <person name="Lindquist E.A."/>
            <person name="Lipzen A."/>
            <person name="Lundell T."/>
            <person name="Morin E."/>
            <person name="Murat C."/>
            <person name="Sun H."/>
            <person name="Tunlid A."/>
            <person name="Henrissat B."/>
            <person name="Grigoriev I.V."/>
            <person name="Hibbett D.S."/>
            <person name="Martin F."/>
            <person name="Nordberg H.P."/>
            <person name="Cantor M.N."/>
            <person name="Hua S.X."/>
        </authorList>
    </citation>
    <scope>NUCLEOTIDE SEQUENCE [LARGE SCALE GENOMIC DNA]</scope>
    <source>
        <strain evidence="7 8">Foug A</strain>
    </source>
</reference>
<proteinExistence type="inferred from homology"/>
<evidence type="ECO:0000256" key="5">
    <source>
        <dbReference type="ARBA" id="ARBA00049660"/>
    </source>
</evidence>
<dbReference type="PANTHER" id="PTHR30520">
    <property type="entry name" value="FORMATE TRANSPORTER-RELATED"/>
    <property type="match status" value="1"/>
</dbReference>
<feature type="transmembrane region" description="Helical" evidence="6">
    <location>
        <begin position="30"/>
        <end position="52"/>
    </location>
</feature>
<dbReference type="GO" id="GO:0015707">
    <property type="term" value="P:nitrite transport"/>
    <property type="evidence" value="ECO:0007669"/>
    <property type="project" value="TreeGrafter"/>
</dbReference>
<sequence length="298" mass="32156">MDSPMLQPAEVAVAIIQQALAKHNTRYDKIFVKAVLAGVILSFSGLLDFIVQGGSPTLTSTNPGIVKLLGGFVFPVGLVAIALQGFELLTSNLMIFPVAVLNGSLPWWSIPTNWVIVFFGNLCGSLFCAAILAKGDGLVVADPYATYIRNFAVTRAVTPSWYQIFLKSIGCNWLVCIGFWQATGARETISKIVSLWLPIWAFVTCGFDHMVVNMFKITLGIMLRADLTPAYYIKKSLIASFLGNLVGASFVGLPAVYFYFGASTSKREGLVNAEEGCANCKGQDNLISSGQSSVHVHP</sequence>
<feature type="transmembrane region" description="Helical" evidence="6">
    <location>
        <begin position="114"/>
        <end position="133"/>
    </location>
</feature>
<keyword evidence="4 6" id="KW-0472">Membrane</keyword>
<evidence type="ECO:0000256" key="4">
    <source>
        <dbReference type="ARBA" id="ARBA00023136"/>
    </source>
</evidence>
<reference evidence="8" key="2">
    <citation type="submission" date="2015-01" db="EMBL/GenBank/DDBJ databases">
        <title>Evolutionary Origins and Diversification of the Mycorrhizal Mutualists.</title>
        <authorList>
            <consortium name="DOE Joint Genome Institute"/>
            <consortium name="Mycorrhizal Genomics Consortium"/>
            <person name="Kohler A."/>
            <person name="Kuo A."/>
            <person name="Nagy L.G."/>
            <person name="Floudas D."/>
            <person name="Copeland A."/>
            <person name="Barry K.W."/>
            <person name="Cichocki N."/>
            <person name="Veneault-Fourrey C."/>
            <person name="LaButti K."/>
            <person name="Lindquist E.A."/>
            <person name="Lipzen A."/>
            <person name="Lundell T."/>
            <person name="Morin E."/>
            <person name="Murat C."/>
            <person name="Riley R."/>
            <person name="Ohm R."/>
            <person name="Sun H."/>
            <person name="Tunlid A."/>
            <person name="Henrissat B."/>
            <person name="Grigoriev I.V."/>
            <person name="Hibbett D.S."/>
            <person name="Martin F."/>
        </authorList>
    </citation>
    <scope>NUCLEOTIDE SEQUENCE [LARGE SCALE GENOMIC DNA]</scope>
    <source>
        <strain evidence="8">Foug A</strain>
    </source>
</reference>
<dbReference type="Proteomes" id="UP000053989">
    <property type="component" value="Unassembled WGS sequence"/>
</dbReference>
<dbReference type="AlphaFoldDB" id="A0A0C3DD27"/>
<evidence type="ECO:0000313" key="7">
    <source>
        <dbReference type="EMBL" id="KIM53986.1"/>
    </source>
</evidence>
<dbReference type="InParanoid" id="A0A0C3DD27"/>
<evidence type="ECO:0008006" key="9">
    <source>
        <dbReference type="Google" id="ProtNLM"/>
    </source>
</evidence>
<organism evidence="7 8">
    <name type="scientific">Scleroderma citrinum Foug A</name>
    <dbReference type="NCBI Taxonomy" id="1036808"/>
    <lineage>
        <taxon>Eukaryota</taxon>
        <taxon>Fungi</taxon>
        <taxon>Dikarya</taxon>
        <taxon>Basidiomycota</taxon>
        <taxon>Agaricomycotina</taxon>
        <taxon>Agaricomycetes</taxon>
        <taxon>Agaricomycetidae</taxon>
        <taxon>Boletales</taxon>
        <taxon>Sclerodermatineae</taxon>
        <taxon>Sclerodermataceae</taxon>
        <taxon>Scleroderma</taxon>
    </lineage>
</organism>
<comment type="subcellular location">
    <subcellularLocation>
        <location evidence="1">Membrane</location>
        <topology evidence="1">Multi-pass membrane protein</topology>
    </subcellularLocation>
</comment>
<evidence type="ECO:0000313" key="8">
    <source>
        <dbReference type="Proteomes" id="UP000053989"/>
    </source>
</evidence>
<evidence type="ECO:0000256" key="6">
    <source>
        <dbReference type="SAM" id="Phobius"/>
    </source>
</evidence>
<dbReference type="OrthoDB" id="4829at2759"/>
<feature type="transmembrane region" description="Helical" evidence="6">
    <location>
        <begin position="236"/>
        <end position="260"/>
    </location>
</feature>
<dbReference type="Gene3D" id="1.20.1080.10">
    <property type="entry name" value="Glycerol uptake facilitator protein"/>
    <property type="match status" value="1"/>
</dbReference>
<dbReference type="STRING" id="1036808.A0A0C3DD27"/>
<dbReference type="HOGENOM" id="CLU_036896_0_1_1"/>
<dbReference type="InterPro" id="IPR000292">
    <property type="entry name" value="For/NO2_transpt"/>
</dbReference>
<dbReference type="PANTHER" id="PTHR30520:SF6">
    <property type="entry name" value="FORMATE_NITRATE FAMILY TRANSPORTER (EUROFUNG)"/>
    <property type="match status" value="1"/>
</dbReference>
<accession>A0A0C3DD27</accession>
<keyword evidence="8" id="KW-1185">Reference proteome</keyword>
<dbReference type="GO" id="GO:0015513">
    <property type="term" value="F:high-affinity secondary active nitrite transmembrane transporter activity"/>
    <property type="evidence" value="ECO:0007669"/>
    <property type="project" value="TreeGrafter"/>
</dbReference>
<dbReference type="EMBL" id="KN822165">
    <property type="protein sequence ID" value="KIM53986.1"/>
    <property type="molecule type" value="Genomic_DNA"/>
</dbReference>
<keyword evidence="3 6" id="KW-1133">Transmembrane helix</keyword>
<dbReference type="InterPro" id="IPR023271">
    <property type="entry name" value="Aquaporin-like"/>
</dbReference>
<dbReference type="Pfam" id="PF01226">
    <property type="entry name" value="Form_Nir_trans"/>
    <property type="match status" value="1"/>
</dbReference>